<accession>A0A8S8ZDW6</accession>
<evidence type="ECO:0000259" key="4">
    <source>
        <dbReference type="Pfam" id="PF08621"/>
    </source>
</evidence>
<proteinExistence type="inferred from homology"/>
<comment type="similarity">
    <text evidence="1">Belongs to the RPAP1 family.</text>
</comment>
<dbReference type="InterPro" id="IPR013929">
    <property type="entry name" value="RPAP1_C"/>
</dbReference>
<evidence type="ECO:0000256" key="2">
    <source>
        <dbReference type="SAM" id="MobiDB-lite"/>
    </source>
</evidence>
<feature type="region of interest" description="Disordered" evidence="2">
    <location>
        <begin position="196"/>
        <end position="364"/>
    </location>
</feature>
<evidence type="ECO:0000313" key="6">
    <source>
        <dbReference type="Proteomes" id="UP000433876"/>
    </source>
</evidence>
<feature type="region of interest" description="Disordered" evidence="2">
    <location>
        <begin position="385"/>
        <end position="405"/>
    </location>
</feature>
<dbReference type="AlphaFoldDB" id="A0A8S8ZDW6"/>
<dbReference type="EMBL" id="NMPR01000162">
    <property type="protein sequence ID" value="KAA8628807.1"/>
    <property type="molecule type" value="Genomic_DNA"/>
</dbReference>
<dbReference type="VEuPathDB" id="FungiDB:SMAC_05930"/>
<dbReference type="Pfam" id="PF08621">
    <property type="entry name" value="RPAP1_N"/>
    <property type="match status" value="1"/>
</dbReference>
<feature type="compositionally biased region" description="Basic and acidic residues" evidence="2">
    <location>
        <begin position="208"/>
        <end position="231"/>
    </location>
</feature>
<feature type="compositionally biased region" description="Polar residues" evidence="2">
    <location>
        <begin position="311"/>
        <end position="332"/>
    </location>
</feature>
<dbReference type="InterPro" id="IPR039913">
    <property type="entry name" value="RPAP1/Rba50"/>
</dbReference>
<dbReference type="Pfam" id="PF08620">
    <property type="entry name" value="RPAP1_C"/>
    <property type="match status" value="1"/>
</dbReference>
<dbReference type="GO" id="GO:0006366">
    <property type="term" value="P:transcription by RNA polymerase II"/>
    <property type="evidence" value="ECO:0007669"/>
    <property type="project" value="InterPro"/>
</dbReference>
<evidence type="ECO:0008006" key="7">
    <source>
        <dbReference type="Google" id="ProtNLM"/>
    </source>
</evidence>
<protein>
    <recommendedName>
        <fullName evidence="7">RNA polymerase II-associated protein RBA50</fullName>
    </recommendedName>
</protein>
<dbReference type="Proteomes" id="UP000433876">
    <property type="component" value="Unassembled WGS sequence"/>
</dbReference>
<feature type="compositionally biased region" description="Low complexity" evidence="2">
    <location>
        <begin position="125"/>
        <end position="134"/>
    </location>
</feature>
<dbReference type="PANTHER" id="PTHR21483">
    <property type="entry name" value="RNA POLYMERASE II-ASSOCIATED PROTEIN 1"/>
    <property type="match status" value="1"/>
</dbReference>
<feature type="compositionally biased region" description="Basic and acidic residues" evidence="2">
    <location>
        <begin position="333"/>
        <end position="345"/>
    </location>
</feature>
<feature type="compositionally biased region" description="Basic and acidic residues" evidence="2">
    <location>
        <begin position="142"/>
        <end position="163"/>
    </location>
</feature>
<feature type="region of interest" description="Disordered" evidence="2">
    <location>
        <begin position="80"/>
        <end position="170"/>
    </location>
</feature>
<evidence type="ECO:0000259" key="3">
    <source>
        <dbReference type="Pfam" id="PF08620"/>
    </source>
</evidence>
<name>A0A8S8ZDW6_SORMA</name>
<sequence length="554" mass="61323">MPDDRRVFCIKESTSLSSAAYIIPHYRHHHYRPTNDPTSFSLVCARHHWLTTPTPTNLRATATRPRQQLDTMDGTLEIHDVKERKIGEVKPPSFPTPPPASSGGFPAPKKRVSAFKKQRQQQADPSSSSTPSPSIKFTSGAKLEKDVDPVKSEKQRIAQENDKLLSSMSPEEIAEAQRELFNGLDPRLIQMLLRRANVEDGSNNNDPKVWDIPEKPIEKPTEEPTEKKENDSAPTIHHKKPPSIQTSTSKSAYVEDEQEETEQPTKPKKTVTFNEDLAPDQPPRGSFPIRTKQPPTPYPQKTCFSEEDLATPTSPTAGSSEPQTPTTPCTDPSHNHGTEDEDHKGVHFPAAPAPPDLDPSDPDFLATLHQKFFPSLPADPSKLAWMAPIPTEDSPADQESPYYPGQSSLPVSALRFDFKGRLIPPRLSRQIPVSKGLHHHGEAPEAAGYTIPELARLARSSVNSQRCIAFRTLGRMLFRLGKGEWGTGAGGRGGDEDDLAFGLWRCFQEGRVLETIGEAAGVEEGVGSVSVRAYAIEAMWLFEKGGWKEKWRGL</sequence>
<evidence type="ECO:0000313" key="5">
    <source>
        <dbReference type="EMBL" id="KAA8628807.1"/>
    </source>
</evidence>
<feature type="domain" description="RPAP1 C-terminal" evidence="3">
    <location>
        <begin position="414"/>
        <end position="480"/>
    </location>
</feature>
<evidence type="ECO:0000256" key="1">
    <source>
        <dbReference type="ARBA" id="ARBA00009953"/>
    </source>
</evidence>
<organism evidence="5 6">
    <name type="scientific">Sordaria macrospora</name>
    <dbReference type="NCBI Taxonomy" id="5147"/>
    <lineage>
        <taxon>Eukaryota</taxon>
        <taxon>Fungi</taxon>
        <taxon>Dikarya</taxon>
        <taxon>Ascomycota</taxon>
        <taxon>Pezizomycotina</taxon>
        <taxon>Sordariomycetes</taxon>
        <taxon>Sordariomycetidae</taxon>
        <taxon>Sordariales</taxon>
        <taxon>Sordariaceae</taxon>
        <taxon>Sordaria</taxon>
    </lineage>
</organism>
<dbReference type="InterPro" id="IPR013930">
    <property type="entry name" value="RPAP1_N"/>
</dbReference>
<feature type="compositionally biased region" description="Basic residues" evidence="2">
    <location>
        <begin position="108"/>
        <end position="119"/>
    </location>
</feature>
<feature type="domain" description="RPAP1 N-terminal" evidence="4">
    <location>
        <begin position="155"/>
        <end position="198"/>
    </location>
</feature>
<dbReference type="PANTHER" id="PTHR21483:SF18">
    <property type="entry name" value="RNA POLYMERASE II-ASSOCIATED PROTEIN 1"/>
    <property type="match status" value="1"/>
</dbReference>
<reference evidence="5 6" key="1">
    <citation type="submission" date="2017-07" db="EMBL/GenBank/DDBJ databases">
        <title>Genome sequence of the Sordaria macrospora wild type strain R19027.</title>
        <authorList>
            <person name="Nowrousian M."/>
            <person name="Teichert I."/>
            <person name="Kueck U."/>
        </authorList>
    </citation>
    <scope>NUCLEOTIDE SEQUENCE [LARGE SCALE GENOMIC DNA]</scope>
    <source>
        <strain evidence="5 6">R19027</strain>
        <tissue evidence="5">Mycelium</tissue>
    </source>
</reference>
<comment type="caution">
    <text evidence="5">The sequence shown here is derived from an EMBL/GenBank/DDBJ whole genome shotgun (WGS) entry which is preliminary data.</text>
</comment>
<gene>
    <name evidence="5" type="ORF">SMACR_05930</name>
</gene>